<name>X1HRD1_9ZZZZ</name>
<dbReference type="EMBL" id="BARU01029876">
    <property type="protein sequence ID" value="GAH72012.1"/>
    <property type="molecule type" value="Genomic_DNA"/>
</dbReference>
<proteinExistence type="predicted"/>
<evidence type="ECO:0000313" key="1">
    <source>
        <dbReference type="EMBL" id="GAH72012.1"/>
    </source>
</evidence>
<comment type="caution">
    <text evidence="1">The sequence shown here is derived from an EMBL/GenBank/DDBJ whole genome shotgun (WGS) entry which is preliminary data.</text>
</comment>
<dbReference type="AlphaFoldDB" id="X1HRD1"/>
<reference evidence="1" key="1">
    <citation type="journal article" date="2014" name="Front. Microbiol.">
        <title>High frequency of phylogenetically diverse reductive dehalogenase-homologous genes in deep subseafloor sedimentary metagenomes.</title>
        <authorList>
            <person name="Kawai M."/>
            <person name="Futagami T."/>
            <person name="Toyoda A."/>
            <person name="Takaki Y."/>
            <person name="Nishi S."/>
            <person name="Hori S."/>
            <person name="Arai W."/>
            <person name="Tsubouchi T."/>
            <person name="Morono Y."/>
            <person name="Uchiyama I."/>
            <person name="Ito T."/>
            <person name="Fujiyama A."/>
            <person name="Inagaki F."/>
            <person name="Takami H."/>
        </authorList>
    </citation>
    <scope>NUCLEOTIDE SEQUENCE</scope>
    <source>
        <strain evidence="1">Expedition CK06-06</strain>
    </source>
</reference>
<gene>
    <name evidence="1" type="ORF">S03H2_47474</name>
</gene>
<feature type="non-terminal residue" evidence="1">
    <location>
        <position position="1"/>
    </location>
</feature>
<sequence>AKVRSAVLAIDALLDRDMYMRRYIQAYRERKK</sequence>
<protein>
    <submittedName>
        <fullName evidence="1">Uncharacterized protein</fullName>
    </submittedName>
</protein>
<accession>X1HRD1</accession>
<organism evidence="1">
    <name type="scientific">marine sediment metagenome</name>
    <dbReference type="NCBI Taxonomy" id="412755"/>
    <lineage>
        <taxon>unclassified sequences</taxon>
        <taxon>metagenomes</taxon>
        <taxon>ecological metagenomes</taxon>
    </lineage>
</organism>